<dbReference type="InterPro" id="IPR012703">
    <property type="entry name" value="NH2EtPonate_pyrv_transaminase"/>
</dbReference>
<dbReference type="RefSeq" id="WP_133615282.1">
    <property type="nucleotide sequence ID" value="NZ_SNYW01000014.1"/>
</dbReference>
<evidence type="ECO:0000256" key="6">
    <source>
        <dbReference type="ARBA" id="ARBA00049460"/>
    </source>
</evidence>
<accession>A0A4R6WDD7</accession>
<sequence>MADTRGAQDPWLLTPGPLTTSMTVKQAMLHDWGSRDAGFIAINDRMRQRLVTMIGGEGVFTTVPMQGSGTFAVEAMIGTFIGANEKLLILINGAYGKRMARICEVSKRAFATLEWAEDMPVDANLVKLALARDPAITHVAVVHCETTSGVLNPVAEVARVVAEAGKRLLIDAMSAFGAIELDSRQVPFDAVAASSNKCIEGVPGLGFVLCRIEALEKTAGNAHALVLDLHDQWQVIEKTKQYRFTPPIHCIVAFDQALNEHEAEGGVAGRGGRYRNNCRILVEGMRSLGFETLLPDHLQAPIIVTFRMPVDANFKFQEFYDRLKDRNFVIYPGKLTVADSFRIGCIGRLGETEMKAFLAVVAEVMKEMKVASGAPARKAAE</sequence>
<dbReference type="InterPro" id="IPR015422">
    <property type="entry name" value="PyrdxlP-dep_Trfase_small"/>
</dbReference>
<evidence type="ECO:0000256" key="9">
    <source>
        <dbReference type="PIRSR" id="PIRSR000524-50"/>
    </source>
</evidence>
<evidence type="ECO:0000256" key="3">
    <source>
        <dbReference type="ARBA" id="ARBA00022679"/>
    </source>
</evidence>
<protein>
    <recommendedName>
        <fullName evidence="7">2-aminoethylphosphonate--pyruvate transaminase</fullName>
        <ecNumber evidence="7">2.6.1.37</ecNumber>
    </recommendedName>
    <alternativeName>
        <fullName evidence="7">2-aminoethylphosphonate aminotransferase</fullName>
    </alternativeName>
    <alternativeName>
        <fullName evidence="7">AEP transaminase</fullName>
        <shortName evidence="7">AEPT</shortName>
    </alternativeName>
</protein>
<evidence type="ECO:0000256" key="2">
    <source>
        <dbReference type="ARBA" id="ARBA00022576"/>
    </source>
</evidence>
<dbReference type="NCBIfam" id="TIGR03301">
    <property type="entry name" value="PhnW-AepZ"/>
    <property type="match status" value="1"/>
</dbReference>
<dbReference type="PIRSF" id="PIRSF000524">
    <property type="entry name" value="SPT"/>
    <property type="match status" value="1"/>
</dbReference>
<evidence type="ECO:0000256" key="1">
    <source>
        <dbReference type="ARBA" id="ARBA00001933"/>
    </source>
</evidence>
<dbReference type="GO" id="GO:0047304">
    <property type="term" value="F:2-aminoethylphosphonate-pyruvate transaminase activity"/>
    <property type="evidence" value="ECO:0007669"/>
    <property type="project" value="UniProtKB-UniRule"/>
</dbReference>
<proteinExistence type="inferred from homology"/>
<dbReference type="InterPro" id="IPR015421">
    <property type="entry name" value="PyrdxlP-dep_Trfase_major"/>
</dbReference>
<dbReference type="PANTHER" id="PTHR42778">
    <property type="entry name" value="2-AMINOETHYLPHOSPHONATE--PYRUVATE TRANSAMINASE"/>
    <property type="match status" value="1"/>
</dbReference>
<dbReference type="Gene3D" id="3.90.1150.10">
    <property type="entry name" value="Aspartate Aminotransferase, domain 1"/>
    <property type="match status" value="1"/>
</dbReference>
<feature type="binding site" evidence="8">
    <location>
        <position position="342"/>
    </location>
    <ligand>
        <name>substrate</name>
    </ligand>
</feature>
<dbReference type="NCBIfam" id="TIGR02326">
    <property type="entry name" value="transamin_PhnW"/>
    <property type="match status" value="1"/>
</dbReference>
<keyword evidence="12" id="KW-1185">Reference proteome</keyword>
<comment type="subunit">
    <text evidence="7">Homodimer.</text>
</comment>
<evidence type="ECO:0000256" key="5">
    <source>
        <dbReference type="ARBA" id="ARBA00023317"/>
    </source>
</evidence>
<evidence type="ECO:0000259" key="10">
    <source>
        <dbReference type="Pfam" id="PF00266"/>
    </source>
</evidence>
<evidence type="ECO:0000256" key="7">
    <source>
        <dbReference type="HAMAP-Rule" id="MF_01376"/>
    </source>
</evidence>
<dbReference type="PANTHER" id="PTHR42778:SF1">
    <property type="entry name" value="2-AMINOETHYLPHOSPHONATE--PYRUVATE TRANSAMINASE"/>
    <property type="match status" value="1"/>
</dbReference>
<feature type="modified residue" description="N6-(pyridoxal phosphate)lysine" evidence="7 9">
    <location>
        <position position="197"/>
    </location>
</feature>
<comment type="catalytic activity">
    <reaction evidence="6 7">
        <text>(2-aminoethyl)phosphonate + pyruvate = phosphonoacetaldehyde + L-alanine</text>
        <dbReference type="Rhea" id="RHEA:17021"/>
        <dbReference type="ChEBI" id="CHEBI:15361"/>
        <dbReference type="ChEBI" id="CHEBI:57418"/>
        <dbReference type="ChEBI" id="CHEBI:57972"/>
        <dbReference type="ChEBI" id="CHEBI:58383"/>
        <dbReference type="EC" id="2.6.1.37"/>
    </reaction>
</comment>
<comment type="similarity">
    <text evidence="7">Belongs to the class-V pyridoxal-phosphate-dependent aminotransferase family. PhnW subfamily.</text>
</comment>
<comment type="caution">
    <text evidence="11">The sequence shown here is derived from an EMBL/GenBank/DDBJ whole genome shotgun (WGS) entry which is preliminary data.</text>
</comment>
<dbReference type="InterPro" id="IPR015424">
    <property type="entry name" value="PyrdxlP-dep_Trfase"/>
</dbReference>
<comment type="cofactor">
    <cofactor evidence="1 7 9">
        <name>pyridoxal 5'-phosphate</name>
        <dbReference type="ChEBI" id="CHEBI:597326"/>
    </cofactor>
</comment>
<dbReference type="InterPro" id="IPR024169">
    <property type="entry name" value="SP_NH2Trfase/AEP_transaminase"/>
</dbReference>
<dbReference type="AlphaFoldDB" id="A0A4R6WDD7"/>
<dbReference type="OrthoDB" id="9766472at2"/>
<reference evidence="11 12" key="1">
    <citation type="submission" date="2019-03" db="EMBL/GenBank/DDBJ databases">
        <title>Genomic Encyclopedia of Type Strains, Phase III (KMG-III): the genomes of soil and plant-associated and newly described type strains.</title>
        <authorList>
            <person name="Whitman W."/>
        </authorList>
    </citation>
    <scope>NUCLEOTIDE SEQUENCE [LARGE SCALE GENOMIC DNA]</scope>
    <source>
        <strain evidence="11 12">CGMCC 1.7660</strain>
    </source>
</reference>
<keyword evidence="2 7" id="KW-0032">Aminotransferase</keyword>
<keyword evidence="5 7" id="KW-0670">Pyruvate</keyword>
<evidence type="ECO:0000256" key="4">
    <source>
        <dbReference type="ARBA" id="ARBA00022898"/>
    </source>
</evidence>
<dbReference type="Pfam" id="PF00266">
    <property type="entry name" value="Aminotran_5"/>
    <property type="match status" value="1"/>
</dbReference>
<dbReference type="NCBIfam" id="NF010006">
    <property type="entry name" value="PRK13479.1"/>
    <property type="match status" value="1"/>
</dbReference>
<dbReference type="EC" id="2.6.1.37" evidence="7"/>
<evidence type="ECO:0000256" key="8">
    <source>
        <dbReference type="PIRSR" id="PIRSR000524-1"/>
    </source>
</evidence>
<keyword evidence="4 7" id="KW-0663">Pyridoxal phosphate</keyword>
<dbReference type="InterPro" id="IPR000192">
    <property type="entry name" value="Aminotrans_V_dom"/>
</dbReference>
<comment type="function">
    <text evidence="7">Involved in phosphonate degradation.</text>
</comment>
<dbReference type="SUPFAM" id="SSF53383">
    <property type="entry name" value="PLP-dependent transferases"/>
    <property type="match status" value="1"/>
</dbReference>
<dbReference type="Proteomes" id="UP000295783">
    <property type="component" value="Unassembled WGS sequence"/>
</dbReference>
<gene>
    <name evidence="7" type="primary">phnW</name>
    <name evidence="11" type="ORF">A8950_3861</name>
</gene>
<organism evidence="11 12">
    <name type="scientific">Dongia mobilis</name>
    <dbReference type="NCBI Taxonomy" id="578943"/>
    <lineage>
        <taxon>Bacteria</taxon>
        <taxon>Pseudomonadati</taxon>
        <taxon>Pseudomonadota</taxon>
        <taxon>Alphaproteobacteria</taxon>
        <taxon>Rhodospirillales</taxon>
        <taxon>Dongiaceae</taxon>
        <taxon>Dongia</taxon>
    </lineage>
</organism>
<dbReference type="HAMAP" id="MF_01376">
    <property type="entry name" value="PhnW_aminotrans_5"/>
    <property type="match status" value="1"/>
</dbReference>
<evidence type="ECO:0000313" key="12">
    <source>
        <dbReference type="Proteomes" id="UP000295783"/>
    </source>
</evidence>
<feature type="domain" description="Aminotransferase class V" evidence="10">
    <location>
        <begin position="46"/>
        <end position="308"/>
    </location>
</feature>
<dbReference type="Gene3D" id="3.40.640.10">
    <property type="entry name" value="Type I PLP-dependent aspartate aminotransferase-like (Major domain)"/>
    <property type="match status" value="1"/>
</dbReference>
<dbReference type="EMBL" id="SNYW01000014">
    <property type="protein sequence ID" value="TDQ77706.1"/>
    <property type="molecule type" value="Genomic_DNA"/>
</dbReference>
<name>A0A4R6WDD7_9PROT</name>
<keyword evidence="3 7" id="KW-0808">Transferase</keyword>
<dbReference type="GO" id="GO:0019700">
    <property type="term" value="P:organic phosphonate catabolic process"/>
    <property type="evidence" value="ECO:0007669"/>
    <property type="project" value="UniProtKB-UniRule"/>
</dbReference>
<evidence type="ECO:0000313" key="11">
    <source>
        <dbReference type="EMBL" id="TDQ77706.1"/>
    </source>
</evidence>